<gene>
    <name evidence="2" type="ORF">DEJ46_38740</name>
</gene>
<dbReference type="OrthoDB" id="5187892at2"/>
<dbReference type="EMBL" id="CP029194">
    <property type="protein sequence ID" value="QES24294.1"/>
    <property type="molecule type" value="Genomic_DNA"/>
</dbReference>
<dbReference type="InterPro" id="IPR006311">
    <property type="entry name" value="TAT_signal"/>
</dbReference>
<dbReference type="NCBIfam" id="TIGR01409">
    <property type="entry name" value="TAT_signal_seq"/>
    <property type="match status" value="1"/>
</dbReference>
<sequence length="313" mass="32532">MRSQRAAPDYLPEAGCLHQPAGPRRHSPRVTSVRGELVHVISGRTACARLPAPDSQVSDGLVPRYATRDQGDPASGSAHTLSGGPGSGRGEGNERHMTDIDRRGFMRGAAATAAAIGASTLAPSRALASDAPEKHGTIPLPPPGTDVPVSMYAANVLLKLNTLGALTLAFKGGINLQVKTSKTDGLVMEVQGFRMEADTSPSTPKSGTLITMAMSNMTTTPLSILQAASGAGGLEMLIYLSLTVDVIDKATGQTTSMLATDPTTYATLKATDVKEFPPVDQLCKLQEPVQLYDAQGHVAGTLEGFNAIMSKAG</sequence>
<dbReference type="PROSITE" id="PS51318">
    <property type="entry name" value="TAT"/>
    <property type="match status" value="1"/>
</dbReference>
<reference evidence="2 3" key="1">
    <citation type="submission" date="2018-05" db="EMBL/GenBank/DDBJ databases">
        <title>Streptomyces venezuelae.</title>
        <authorList>
            <person name="Kim W."/>
            <person name="Lee N."/>
            <person name="Cho B.-K."/>
        </authorList>
    </citation>
    <scope>NUCLEOTIDE SEQUENCE [LARGE SCALE GENOMIC DNA]</scope>
    <source>
        <strain evidence="2 3">ATCC 15068</strain>
    </source>
</reference>
<feature type="region of interest" description="Disordered" evidence="1">
    <location>
        <begin position="1"/>
        <end position="31"/>
    </location>
</feature>
<evidence type="ECO:0000313" key="2">
    <source>
        <dbReference type="EMBL" id="QES24294.1"/>
    </source>
</evidence>
<dbReference type="AlphaFoldDB" id="A0A5P2B1B8"/>
<feature type="region of interest" description="Disordered" evidence="1">
    <location>
        <begin position="50"/>
        <end position="96"/>
    </location>
</feature>
<evidence type="ECO:0000313" key="3">
    <source>
        <dbReference type="Proteomes" id="UP000324106"/>
    </source>
</evidence>
<dbReference type="InterPro" id="IPR019546">
    <property type="entry name" value="TAT_signal_bac_arc"/>
</dbReference>
<protein>
    <recommendedName>
        <fullName evidence="4">Twin-arginine translocation signal domain-containing protein</fullName>
    </recommendedName>
</protein>
<evidence type="ECO:0000256" key="1">
    <source>
        <dbReference type="SAM" id="MobiDB-lite"/>
    </source>
</evidence>
<proteinExistence type="predicted"/>
<dbReference type="Proteomes" id="UP000324106">
    <property type="component" value="Chromosome"/>
</dbReference>
<organism evidence="2 3">
    <name type="scientific">Streptomyces venezuelae</name>
    <dbReference type="NCBI Taxonomy" id="54571"/>
    <lineage>
        <taxon>Bacteria</taxon>
        <taxon>Bacillati</taxon>
        <taxon>Actinomycetota</taxon>
        <taxon>Actinomycetes</taxon>
        <taxon>Kitasatosporales</taxon>
        <taxon>Streptomycetaceae</taxon>
        <taxon>Streptomyces</taxon>
    </lineage>
</organism>
<evidence type="ECO:0008006" key="4">
    <source>
        <dbReference type="Google" id="ProtNLM"/>
    </source>
</evidence>
<name>A0A5P2B1B8_STRVZ</name>
<accession>A0A5P2B1B8</accession>